<evidence type="ECO:0000256" key="11">
    <source>
        <dbReference type="ARBA" id="ARBA00022989"/>
    </source>
</evidence>
<dbReference type="STRING" id="947033.Lste_0003"/>
<evidence type="ECO:0000256" key="6">
    <source>
        <dbReference type="ARBA" id="ARBA00022475"/>
    </source>
</evidence>
<evidence type="ECO:0000256" key="15">
    <source>
        <dbReference type="SAM" id="Phobius"/>
    </source>
</evidence>
<keyword evidence="17" id="KW-1185">Reference proteome</keyword>
<feature type="transmembrane region" description="Helical" evidence="15">
    <location>
        <begin position="100"/>
        <end position="123"/>
    </location>
</feature>
<keyword evidence="9" id="KW-0479">Metal-binding</keyword>
<comment type="subcellular location">
    <subcellularLocation>
        <location evidence="1">Cell inner membrane</location>
        <topology evidence="1">Multi-pass membrane protein</topology>
    </subcellularLocation>
</comment>
<dbReference type="Pfam" id="PF02411">
    <property type="entry name" value="MerT"/>
    <property type="match status" value="1"/>
</dbReference>
<dbReference type="Gene3D" id="1.10.287.910">
    <property type="entry name" value="bacterial mercury transporter, merf"/>
    <property type="match status" value="1"/>
</dbReference>
<keyword evidence="4" id="KW-0813">Transport</keyword>
<accession>A0A0W0ZS66</accession>
<keyword evidence="5" id="KW-0475">Mercuric resistance</keyword>
<evidence type="ECO:0000256" key="10">
    <source>
        <dbReference type="ARBA" id="ARBA00022914"/>
    </source>
</evidence>
<reference evidence="16 17" key="1">
    <citation type="submission" date="2015-11" db="EMBL/GenBank/DDBJ databases">
        <title>Genomic analysis of 38 Legionella species identifies large and diverse effector repertoires.</title>
        <authorList>
            <person name="Burstein D."/>
            <person name="Amaro F."/>
            <person name="Zusman T."/>
            <person name="Lifshitz Z."/>
            <person name="Cohen O."/>
            <person name="Gilbert J.A."/>
            <person name="Pupko T."/>
            <person name="Shuman H.A."/>
            <person name="Segal G."/>
        </authorList>
    </citation>
    <scope>NUCLEOTIDE SEQUENCE [LARGE SCALE GENOMIC DNA]</scope>
    <source>
        <strain evidence="16 17">IMVS3376</strain>
    </source>
</reference>
<comment type="caution">
    <text evidence="16">The sequence shown here is derived from an EMBL/GenBank/DDBJ whole genome shotgun (WGS) entry which is preliminary data.</text>
</comment>
<dbReference type="InterPro" id="IPR003457">
    <property type="entry name" value="Transprt_MerT"/>
</dbReference>
<evidence type="ECO:0000313" key="16">
    <source>
        <dbReference type="EMBL" id="KTD71718.1"/>
    </source>
</evidence>
<keyword evidence="6" id="KW-1003">Cell membrane</keyword>
<keyword evidence="10" id="KW-0476">Mercury</keyword>
<protein>
    <recommendedName>
        <fullName evidence="3">Mercuric transport protein MerT</fullName>
    </recommendedName>
    <alternativeName>
        <fullName evidence="13">Mercury ion transport protein</fullName>
    </alternativeName>
</protein>
<comment type="function">
    <text evidence="14">Involved in mercury resistance. Probably transfers a mercuric ion from the periplasmic Hg(2+)-binding protein MerP to the cytoplasmic mercuric reductase MerA.</text>
</comment>
<dbReference type="PATRIC" id="fig|947033.5.peg.3"/>
<gene>
    <name evidence="16" type="ORF">Lste_0003</name>
</gene>
<dbReference type="AlphaFoldDB" id="A0A0W0ZS66"/>
<evidence type="ECO:0000313" key="17">
    <source>
        <dbReference type="Proteomes" id="UP000054926"/>
    </source>
</evidence>
<evidence type="ECO:0000256" key="2">
    <source>
        <dbReference type="ARBA" id="ARBA00008224"/>
    </source>
</evidence>
<dbReference type="GO" id="GO:0015097">
    <property type="term" value="F:mercury ion transmembrane transporter activity"/>
    <property type="evidence" value="ECO:0007669"/>
    <property type="project" value="InterPro"/>
</dbReference>
<keyword evidence="11 15" id="KW-1133">Transmembrane helix</keyword>
<evidence type="ECO:0000256" key="4">
    <source>
        <dbReference type="ARBA" id="ARBA00022448"/>
    </source>
</evidence>
<dbReference type="EMBL" id="LNYY01000001">
    <property type="protein sequence ID" value="KTD71718.1"/>
    <property type="molecule type" value="Genomic_DNA"/>
</dbReference>
<comment type="similarity">
    <text evidence="2">Belongs to the MerT family.</text>
</comment>
<dbReference type="Proteomes" id="UP000054926">
    <property type="component" value="Unassembled WGS sequence"/>
</dbReference>
<keyword evidence="8 15" id="KW-0812">Transmembrane</keyword>
<keyword evidence="7" id="KW-0997">Cell inner membrane</keyword>
<evidence type="ECO:0000256" key="12">
    <source>
        <dbReference type="ARBA" id="ARBA00023136"/>
    </source>
</evidence>
<evidence type="ECO:0000256" key="9">
    <source>
        <dbReference type="ARBA" id="ARBA00022723"/>
    </source>
</evidence>
<evidence type="ECO:0000256" key="8">
    <source>
        <dbReference type="ARBA" id="ARBA00022692"/>
    </source>
</evidence>
<evidence type="ECO:0000256" key="14">
    <source>
        <dbReference type="ARBA" id="ARBA00045720"/>
    </source>
</evidence>
<feature type="transmembrane region" description="Helical" evidence="15">
    <location>
        <begin position="21"/>
        <end position="46"/>
    </location>
</feature>
<evidence type="ECO:0000256" key="13">
    <source>
        <dbReference type="ARBA" id="ARBA00030934"/>
    </source>
</evidence>
<evidence type="ECO:0000256" key="5">
    <source>
        <dbReference type="ARBA" id="ARBA00022466"/>
    </source>
</evidence>
<dbReference type="GO" id="GO:0005886">
    <property type="term" value="C:plasma membrane"/>
    <property type="evidence" value="ECO:0007669"/>
    <property type="project" value="UniProtKB-SubCell"/>
</dbReference>
<name>A0A0W0ZS66_9GAMM</name>
<dbReference type="GO" id="GO:0046872">
    <property type="term" value="F:metal ion binding"/>
    <property type="evidence" value="ECO:0007669"/>
    <property type="project" value="UniProtKB-KW"/>
</dbReference>
<feature type="transmembrane region" description="Helical" evidence="15">
    <location>
        <begin position="58"/>
        <end position="75"/>
    </location>
</feature>
<keyword evidence="12 15" id="KW-0472">Membrane</keyword>
<sequence length="126" mass="14002">MNEAKYVKRNSIKWILLSGTAAAIASTLCCIAPLILFSLGISGAWISSLTAMESYKPYFLTSAILLIALGFWKVYRKPNHSDCKQGTFCAMSASDRINKIMLWIALIIIGLVLLYPYLAPIILERL</sequence>
<evidence type="ECO:0000256" key="1">
    <source>
        <dbReference type="ARBA" id="ARBA00004429"/>
    </source>
</evidence>
<proteinExistence type="inferred from homology"/>
<evidence type="ECO:0000256" key="7">
    <source>
        <dbReference type="ARBA" id="ARBA00022519"/>
    </source>
</evidence>
<organism evidence="16 17">
    <name type="scientific">Legionella steelei</name>
    <dbReference type="NCBI Taxonomy" id="947033"/>
    <lineage>
        <taxon>Bacteria</taxon>
        <taxon>Pseudomonadati</taxon>
        <taxon>Pseudomonadota</taxon>
        <taxon>Gammaproteobacteria</taxon>
        <taxon>Legionellales</taxon>
        <taxon>Legionellaceae</taxon>
        <taxon>Legionella</taxon>
    </lineage>
</organism>
<evidence type="ECO:0000256" key="3">
    <source>
        <dbReference type="ARBA" id="ARBA00017053"/>
    </source>
</evidence>